<dbReference type="AlphaFoldDB" id="A0AAD7M593"/>
<evidence type="ECO:0000256" key="1">
    <source>
        <dbReference type="SAM" id="Phobius"/>
    </source>
</evidence>
<dbReference type="InterPro" id="IPR044685">
    <property type="entry name" value="CPD1-like"/>
</dbReference>
<gene>
    <name evidence="2" type="ORF">O6P43_008390</name>
</gene>
<evidence type="ECO:0000313" key="3">
    <source>
        <dbReference type="Proteomes" id="UP001163823"/>
    </source>
</evidence>
<dbReference type="PANTHER" id="PTHR33925:SF2">
    <property type="entry name" value="PLASTID DIVISION PROTEIN CDP1, CHLOROPLASTIC"/>
    <property type="match status" value="1"/>
</dbReference>
<dbReference type="Proteomes" id="UP001163823">
    <property type="component" value="Chromosome 4"/>
</dbReference>
<keyword evidence="1" id="KW-1133">Transmembrane helix</keyword>
<keyword evidence="1" id="KW-0812">Transmembrane</keyword>
<sequence length="161" mass="17772">MWLKDAVLTIFPDTRDCPPSLVNYFGGEKKISLTPTESPLLSGKIDNGSTITEASVQLKRDLGIHHNRIWDWWSAHGQLVGRLTFVGVFGCIVFATFKLSVMNLGKLKTGSQWASSKPKTYPSSTAWTSDSSVDYNVGPAYIKGRGIGERLNKLGTHFPKK</sequence>
<protein>
    <submittedName>
        <fullName evidence="2">Plastid division protein CDP1 chloroplastic</fullName>
    </submittedName>
</protein>
<comment type="caution">
    <text evidence="2">The sequence shown here is derived from an EMBL/GenBank/DDBJ whole genome shotgun (WGS) entry which is preliminary data.</text>
</comment>
<accession>A0AAD7M593</accession>
<name>A0AAD7M593_QUISA</name>
<keyword evidence="1" id="KW-0472">Membrane</keyword>
<reference evidence="2" key="1">
    <citation type="journal article" date="2023" name="Science">
        <title>Elucidation of the pathway for biosynthesis of saponin adjuvants from the soapbark tree.</title>
        <authorList>
            <person name="Reed J."/>
            <person name="Orme A."/>
            <person name="El-Demerdash A."/>
            <person name="Owen C."/>
            <person name="Martin L.B.B."/>
            <person name="Misra R.C."/>
            <person name="Kikuchi S."/>
            <person name="Rejzek M."/>
            <person name="Martin A.C."/>
            <person name="Harkess A."/>
            <person name="Leebens-Mack J."/>
            <person name="Louveau T."/>
            <person name="Stephenson M.J."/>
            <person name="Osbourn A."/>
        </authorList>
    </citation>
    <scope>NUCLEOTIDE SEQUENCE</scope>
    <source>
        <strain evidence="2">S10</strain>
    </source>
</reference>
<dbReference type="KEGG" id="qsa:O6P43_008390"/>
<feature type="transmembrane region" description="Helical" evidence="1">
    <location>
        <begin position="79"/>
        <end position="101"/>
    </location>
</feature>
<evidence type="ECO:0000313" key="2">
    <source>
        <dbReference type="EMBL" id="KAJ7970163.1"/>
    </source>
</evidence>
<dbReference type="GO" id="GO:0010020">
    <property type="term" value="P:chloroplast fission"/>
    <property type="evidence" value="ECO:0007669"/>
    <property type="project" value="TreeGrafter"/>
</dbReference>
<dbReference type="PANTHER" id="PTHR33925">
    <property type="entry name" value="PLASTID DIVISION PROTEIN CDP1, CHLOROPLASTIC-RELATED"/>
    <property type="match status" value="1"/>
</dbReference>
<proteinExistence type="predicted"/>
<dbReference type="GO" id="GO:0009706">
    <property type="term" value="C:chloroplast inner membrane"/>
    <property type="evidence" value="ECO:0007669"/>
    <property type="project" value="TreeGrafter"/>
</dbReference>
<organism evidence="2 3">
    <name type="scientific">Quillaja saponaria</name>
    <name type="common">Soap bark tree</name>
    <dbReference type="NCBI Taxonomy" id="32244"/>
    <lineage>
        <taxon>Eukaryota</taxon>
        <taxon>Viridiplantae</taxon>
        <taxon>Streptophyta</taxon>
        <taxon>Embryophyta</taxon>
        <taxon>Tracheophyta</taxon>
        <taxon>Spermatophyta</taxon>
        <taxon>Magnoliopsida</taxon>
        <taxon>eudicotyledons</taxon>
        <taxon>Gunneridae</taxon>
        <taxon>Pentapetalae</taxon>
        <taxon>rosids</taxon>
        <taxon>fabids</taxon>
        <taxon>Fabales</taxon>
        <taxon>Quillajaceae</taxon>
        <taxon>Quillaja</taxon>
    </lineage>
</organism>
<keyword evidence="3" id="KW-1185">Reference proteome</keyword>
<dbReference type="EMBL" id="JARAOO010000004">
    <property type="protein sequence ID" value="KAJ7970163.1"/>
    <property type="molecule type" value="Genomic_DNA"/>
</dbReference>